<dbReference type="EMBL" id="SMOL01000231">
    <property type="protein sequence ID" value="KAB2622517.1"/>
    <property type="molecule type" value="Genomic_DNA"/>
</dbReference>
<evidence type="ECO:0000313" key="3">
    <source>
        <dbReference type="EMBL" id="KAB2622517.1"/>
    </source>
</evidence>
<evidence type="ECO:0000256" key="1">
    <source>
        <dbReference type="SAM" id="MobiDB-lite"/>
    </source>
</evidence>
<feature type="domain" description="TNase-like" evidence="2">
    <location>
        <begin position="28"/>
        <end position="134"/>
    </location>
</feature>
<protein>
    <submittedName>
        <fullName evidence="3">Staphylococcal nuclease domain-containing protein 1</fullName>
    </submittedName>
</protein>
<evidence type="ECO:0000313" key="4">
    <source>
        <dbReference type="Proteomes" id="UP000327157"/>
    </source>
</evidence>
<dbReference type="OrthoDB" id="10023235at2759"/>
<reference evidence="3 4" key="1">
    <citation type="submission" date="2019-09" db="EMBL/GenBank/DDBJ databases">
        <authorList>
            <person name="Ou C."/>
        </authorList>
    </citation>
    <scope>NUCLEOTIDE SEQUENCE [LARGE SCALE GENOMIC DNA]</scope>
    <source>
        <strain evidence="3">S2</strain>
        <tissue evidence="3">Leaf</tissue>
    </source>
</reference>
<evidence type="ECO:0000259" key="2">
    <source>
        <dbReference type="SMART" id="SM00318"/>
    </source>
</evidence>
<accession>A0A5N5H687</accession>
<dbReference type="Gene3D" id="2.40.50.90">
    <property type="match status" value="1"/>
</dbReference>
<comment type="caution">
    <text evidence="3">The sequence shown here is derived from an EMBL/GenBank/DDBJ whole genome shotgun (WGS) entry which is preliminary data.</text>
</comment>
<reference evidence="4" key="2">
    <citation type="submission" date="2019-10" db="EMBL/GenBank/DDBJ databases">
        <title>A de novo genome assembly of a pear dwarfing rootstock.</title>
        <authorList>
            <person name="Wang F."/>
            <person name="Wang J."/>
            <person name="Li S."/>
            <person name="Zhang Y."/>
            <person name="Fang M."/>
            <person name="Ma L."/>
            <person name="Zhao Y."/>
            <person name="Jiang S."/>
        </authorList>
    </citation>
    <scope>NUCLEOTIDE SEQUENCE [LARGE SCALE GENOMIC DNA]</scope>
</reference>
<sequence length="137" mass="15141">MEQAGPQVHGHHHHGQRQGGRPRHPLPDPPRGRVAEAPVQPSPVVAAFSSRGPDSVTAADPFALEAKHFTEIRVLHRDVRIVLEGNDKFSNLIGSVYYPDGDSAKDLALELVENGYAKYVEWGGRLCTLEFWQVLLC</sequence>
<name>A0A5N5H687_9ROSA</name>
<dbReference type="InterPro" id="IPR016071">
    <property type="entry name" value="Staphylococal_nuclease_OB-fold"/>
</dbReference>
<gene>
    <name evidence="3" type="ORF">D8674_024699</name>
</gene>
<proteinExistence type="predicted"/>
<organism evidence="3 4">
    <name type="scientific">Pyrus ussuriensis x Pyrus communis</name>
    <dbReference type="NCBI Taxonomy" id="2448454"/>
    <lineage>
        <taxon>Eukaryota</taxon>
        <taxon>Viridiplantae</taxon>
        <taxon>Streptophyta</taxon>
        <taxon>Embryophyta</taxon>
        <taxon>Tracheophyta</taxon>
        <taxon>Spermatophyta</taxon>
        <taxon>Magnoliopsida</taxon>
        <taxon>eudicotyledons</taxon>
        <taxon>Gunneridae</taxon>
        <taxon>Pentapetalae</taxon>
        <taxon>rosids</taxon>
        <taxon>fabids</taxon>
        <taxon>Rosales</taxon>
        <taxon>Rosaceae</taxon>
        <taxon>Amygdaloideae</taxon>
        <taxon>Maleae</taxon>
        <taxon>Pyrus</taxon>
    </lineage>
</organism>
<dbReference type="InterPro" id="IPR035437">
    <property type="entry name" value="SNase_OB-fold_sf"/>
</dbReference>
<reference evidence="3 4" key="3">
    <citation type="submission" date="2019-11" db="EMBL/GenBank/DDBJ databases">
        <title>A de novo genome assembly of a pear dwarfing rootstock.</title>
        <authorList>
            <person name="Wang F."/>
            <person name="Wang J."/>
            <person name="Li S."/>
            <person name="Zhang Y."/>
            <person name="Fang M."/>
            <person name="Ma L."/>
            <person name="Zhao Y."/>
            <person name="Jiang S."/>
        </authorList>
    </citation>
    <scope>NUCLEOTIDE SEQUENCE [LARGE SCALE GENOMIC DNA]</scope>
    <source>
        <strain evidence="3">S2</strain>
        <tissue evidence="3">Leaf</tissue>
    </source>
</reference>
<feature type="region of interest" description="Disordered" evidence="1">
    <location>
        <begin position="1"/>
        <end position="54"/>
    </location>
</feature>
<dbReference type="Pfam" id="PF00565">
    <property type="entry name" value="SNase"/>
    <property type="match status" value="1"/>
</dbReference>
<dbReference type="Proteomes" id="UP000327157">
    <property type="component" value="Chromosome 4"/>
</dbReference>
<dbReference type="AlphaFoldDB" id="A0A5N5H687"/>
<dbReference type="SMART" id="SM00318">
    <property type="entry name" value="SNc"/>
    <property type="match status" value="1"/>
</dbReference>
<dbReference type="SUPFAM" id="SSF50199">
    <property type="entry name" value="Staphylococcal nuclease"/>
    <property type="match status" value="1"/>
</dbReference>
<feature type="compositionally biased region" description="Basic residues" evidence="1">
    <location>
        <begin position="9"/>
        <end position="24"/>
    </location>
</feature>
<keyword evidence="4" id="KW-1185">Reference proteome</keyword>